<keyword evidence="11" id="KW-1185">Reference proteome</keyword>
<keyword evidence="10" id="KW-0012">Acyltransferase</keyword>
<dbReference type="EMBL" id="JACHDS010000001">
    <property type="protein sequence ID" value="MBB6172090.1"/>
    <property type="molecule type" value="Genomic_DNA"/>
</dbReference>
<comment type="similarity">
    <text evidence="2">Belongs to the acyltransferase 3 family.</text>
</comment>
<keyword evidence="3" id="KW-1003">Cell membrane</keyword>
<evidence type="ECO:0000256" key="7">
    <source>
        <dbReference type="SAM" id="MobiDB-lite"/>
    </source>
</evidence>
<feature type="compositionally biased region" description="Low complexity" evidence="7">
    <location>
        <begin position="15"/>
        <end position="29"/>
    </location>
</feature>
<name>A0A7W9YH70_9ACTN</name>
<sequence>MVPTTERSGPGGAPGAAARPPTTASAAPATPPATAWLDLARVSAMLAVVAVHVFAPVVTTRYTDLGTATWWAANAVDASFRWCVPVFIMISGALLLRPREERLSVFYRRRFSRIGIPLVVWVAAYLAWEAYRTGITPGQAAGEILSGTPSIHLYFLFVLAGLYLLTPFLRVFVEHATVPTVWWFAGLMSVIGMADQAIAGLDGTGEANAVTRFLPFVGYYVIGYLLRDVTMTRGRTWGAAVALLLGTAATAMGAGLIARAYGEWGTSAVYLYDYLSPTVLVMSIAAYLLFRAAGDRFLTGTGAAAHAWRRRLRAVSDVSFGVFLVHVMVLFTLRDLFGMPDGVAAMLVRAGEYTVAVLLLSLAITVVFKRIPGLRATV</sequence>
<dbReference type="GO" id="GO:0016413">
    <property type="term" value="F:O-acetyltransferase activity"/>
    <property type="evidence" value="ECO:0007669"/>
    <property type="project" value="TreeGrafter"/>
</dbReference>
<feature type="transmembrane region" description="Helical" evidence="8">
    <location>
        <begin position="238"/>
        <end position="262"/>
    </location>
</feature>
<reference evidence="10 11" key="1">
    <citation type="submission" date="2020-08" db="EMBL/GenBank/DDBJ databases">
        <title>Sequencing the genomes of 1000 actinobacteria strains.</title>
        <authorList>
            <person name="Klenk H.-P."/>
        </authorList>
    </citation>
    <scope>NUCLEOTIDE SEQUENCE [LARGE SCALE GENOMIC DNA]</scope>
    <source>
        <strain evidence="10 11">DSM 46659</strain>
    </source>
</reference>
<dbReference type="Pfam" id="PF01757">
    <property type="entry name" value="Acyl_transf_3"/>
    <property type="match status" value="1"/>
</dbReference>
<feature type="transmembrane region" description="Helical" evidence="8">
    <location>
        <begin position="207"/>
        <end position="226"/>
    </location>
</feature>
<dbReference type="InterPro" id="IPR002656">
    <property type="entry name" value="Acyl_transf_3_dom"/>
</dbReference>
<evidence type="ECO:0000256" key="5">
    <source>
        <dbReference type="ARBA" id="ARBA00022989"/>
    </source>
</evidence>
<dbReference type="AlphaFoldDB" id="A0A7W9YH70"/>
<evidence type="ECO:0000256" key="8">
    <source>
        <dbReference type="SAM" id="Phobius"/>
    </source>
</evidence>
<evidence type="ECO:0000313" key="11">
    <source>
        <dbReference type="Proteomes" id="UP000546642"/>
    </source>
</evidence>
<comment type="subcellular location">
    <subcellularLocation>
        <location evidence="1">Cell membrane</location>
        <topology evidence="1">Multi-pass membrane protein</topology>
    </subcellularLocation>
</comment>
<dbReference type="Proteomes" id="UP000546642">
    <property type="component" value="Unassembled WGS sequence"/>
</dbReference>
<dbReference type="PANTHER" id="PTHR40074:SF2">
    <property type="entry name" value="O-ACETYLTRANSFERASE WECH"/>
    <property type="match status" value="1"/>
</dbReference>
<evidence type="ECO:0000256" key="6">
    <source>
        <dbReference type="ARBA" id="ARBA00023136"/>
    </source>
</evidence>
<keyword evidence="10" id="KW-0808">Transferase</keyword>
<comment type="caution">
    <text evidence="10">The sequence shown here is derived from an EMBL/GenBank/DDBJ whole genome shotgun (WGS) entry which is preliminary data.</text>
</comment>
<evidence type="ECO:0000256" key="2">
    <source>
        <dbReference type="ARBA" id="ARBA00007400"/>
    </source>
</evidence>
<keyword evidence="5 8" id="KW-1133">Transmembrane helix</keyword>
<feature type="region of interest" description="Disordered" evidence="7">
    <location>
        <begin position="1"/>
        <end position="29"/>
    </location>
</feature>
<evidence type="ECO:0000256" key="3">
    <source>
        <dbReference type="ARBA" id="ARBA00022475"/>
    </source>
</evidence>
<evidence type="ECO:0000256" key="1">
    <source>
        <dbReference type="ARBA" id="ARBA00004651"/>
    </source>
</evidence>
<keyword evidence="6 8" id="KW-0472">Membrane</keyword>
<keyword evidence="4 8" id="KW-0812">Transmembrane</keyword>
<feature type="transmembrane region" description="Helical" evidence="8">
    <location>
        <begin position="314"/>
        <end position="333"/>
    </location>
</feature>
<feature type="transmembrane region" description="Helical" evidence="8">
    <location>
        <begin position="274"/>
        <end position="293"/>
    </location>
</feature>
<dbReference type="GO" id="GO:0009246">
    <property type="term" value="P:enterobacterial common antigen biosynthetic process"/>
    <property type="evidence" value="ECO:0007669"/>
    <property type="project" value="TreeGrafter"/>
</dbReference>
<protein>
    <submittedName>
        <fullName evidence="10">Surface polysaccharide O-acyltransferase-like enzyme</fullName>
    </submittedName>
</protein>
<feature type="domain" description="Acyltransferase 3" evidence="9">
    <location>
        <begin position="35"/>
        <end position="365"/>
    </location>
</feature>
<organism evidence="10 11">
    <name type="scientific">Nocardiopsis mwathae</name>
    <dbReference type="NCBI Taxonomy" id="1472723"/>
    <lineage>
        <taxon>Bacteria</taxon>
        <taxon>Bacillati</taxon>
        <taxon>Actinomycetota</taxon>
        <taxon>Actinomycetes</taxon>
        <taxon>Streptosporangiales</taxon>
        <taxon>Nocardiopsidaceae</taxon>
        <taxon>Nocardiopsis</taxon>
    </lineage>
</organism>
<dbReference type="PANTHER" id="PTHR40074">
    <property type="entry name" value="O-ACETYLTRANSFERASE WECH"/>
    <property type="match status" value="1"/>
</dbReference>
<feature type="transmembrane region" description="Helical" evidence="8">
    <location>
        <begin position="79"/>
        <end position="98"/>
    </location>
</feature>
<feature type="transmembrane region" description="Helical" evidence="8">
    <location>
        <begin position="151"/>
        <end position="169"/>
    </location>
</feature>
<evidence type="ECO:0000313" key="10">
    <source>
        <dbReference type="EMBL" id="MBB6172090.1"/>
    </source>
</evidence>
<feature type="transmembrane region" description="Helical" evidence="8">
    <location>
        <begin position="181"/>
        <end position="201"/>
    </location>
</feature>
<feature type="transmembrane region" description="Helical" evidence="8">
    <location>
        <begin position="353"/>
        <end position="371"/>
    </location>
</feature>
<evidence type="ECO:0000256" key="4">
    <source>
        <dbReference type="ARBA" id="ARBA00022692"/>
    </source>
</evidence>
<accession>A0A7W9YH70</accession>
<feature type="transmembrane region" description="Helical" evidence="8">
    <location>
        <begin position="110"/>
        <end position="131"/>
    </location>
</feature>
<dbReference type="RefSeq" id="WP_184075442.1">
    <property type="nucleotide sequence ID" value="NZ_JACHDS010000001.1"/>
</dbReference>
<gene>
    <name evidence="10" type="ORF">HNR23_002150</name>
</gene>
<evidence type="ECO:0000259" key="9">
    <source>
        <dbReference type="Pfam" id="PF01757"/>
    </source>
</evidence>
<feature type="transmembrane region" description="Helical" evidence="8">
    <location>
        <begin position="39"/>
        <end position="59"/>
    </location>
</feature>
<proteinExistence type="inferred from homology"/>
<dbReference type="GO" id="GO:0005886">
    <property type="term" value="C:plasma membrane"/>
    <property type="evidence" value="ECO:0007669"/>
    <property type="project" value="UniProtKB-SubCell"/>
</dbReference>